<comment type="caution">
    <text evidence="4">The sequence shown here is derived from an EMBL/GenBank/DDBJ whole genome shotgun (WGS) entry which is preliminary data.</text>
</comment>
<gene>
    <name evidence="4" type="ORF">V3330_10035</name>
</gene>
<name>A0AAW9RIR4_9GAMM</name>
<accession>A0AAW9RIR4</accession>
<dbReference type="InterPro" id="IPR049517">
    <property type="entry name" value="ACX-like_C"/>
</dbReference>
<organism evidence="4 5">
    <name type="scientific">Elongatibacter sediminis</name>
    <dbReference type="NCBI Taxonomy" id="3119006"/>
    <lineage>
        <taxon>Bacteria</taxon>
        <taxon>Pseudomonadati</taxon>
        <taxon>Pseudomonadota</taxon>
        <taxon>Gammaproteobacteria</taxon>
        <taxon>Chromatiales</taxon>
        <taxon>Wenzhouxiangellaceae</taxon>
        <taxon>Elongatibacter</taxon>
    </lineage>
</organism>
<dbReference type="InterPro" id="IPR008040">
    <property type="entry name" value="Hydant_A_N"/>
</dbReference>
<dbReference type="AlphaFoldDB" id="A0AAW9RIR4"/>
<dbReference type="Pfam" id="PF01968">
    <property type="entry name" value="Hydantoinase_A"/>
    <property type="match status" value="1"/>
</dbReference>
<protein>
    <submittedName>
        <fullName evidence="4">Hydantoinase/oxoprolinase family protein</fullName>
    </submittedName>
</protein>
<feature type="domain" description="Hydantoinase/oxoprolinase N-terminal" evidence="2">
    <location>
        <begin position="8"/>
        <end position="182"/>
    </location>
</feature>
<evidence type="ECO:0000313" key="5">
    <source>
        <dbReference type="Proteomes" id="UP001359886"/>
    </source>
</evidence>
<sequence length="686" mass="74990">MTQQNRLRVGVDIGGTFTDLVAFDDARGGMLIAKTPSVPGEYSAGVINALDEVIDDYGEIELFINGTTAPLNAFLERKGARTALITTRGFGDVYVIRRSNRSRMYDLHYTHAEPLVPRRHTFEVEERLNARGEVVTPLNEADLRKIVGKLRQAKIESVALCFLHSYINPEHERLAAEFLRREAPEIFVSPSYEICREWREYERTSTAVINAYVSPILKNYLGQLETALTGRGYDDKVFLMQSNGGLIDSGESESKALLTLMSGPVGACVGSGVLSRKLDEPNMICIDMGGTSFEVSLVVDGKESVVLETNFEGFPIRAPMVDIHSVGAGGGSIAWSESGALRVGPKSAGAQPGPACYGRGGTEPTVTDANVVLGRIDPDTFLGGRMKLDEEAARTVVGEFARSFEFGIEEMAEGILNVINSKMANAIRTMTISKGIDPREFSLIAFGGAGPMHAMLIAEELEIGRVIVPNVAGQFSAWGMLNADIRHDQSQPINLRLSGLDWEAVNQGYTDMETRLADLLKDEGVAEDQMRFLRYLEMRYISQEYTLSVPVPDDVALGADDAAALKARFDELYLQNYGHSNPQEEAQVANIRVEARGLNALQDQEQPALLADEDAAAPDKTREVVFAGQRRETPFVDRANLQQGEKRAGPMIIVELSCTTVVPPDWEVEVDAMGNLLITKTGGSKS</sequence>
<dbReference type="InterPro" id="IPR043129">
    <property type="entry name" value="ATPase_NBD"/>
</dbReference>
<dbReference type="SUPFAM" id="SSF53067">
    <property type="entry name" value="Actin-like ATPase domain"/>
    <property type="match status" value="1"/>
</dbReference>
<reference evidence="4 5" key="1">
    <citation type="submission" date="2024-02" db="EMBL/GenBank/DDBJ databases">
        <title>A novel Wenzhouxiangellaceae bacterium, isolated from coastal sediments.</title>
        <authorList>
            <person name="Du Z.-J."/>
            <person name="Ye Y.-Q."/>
            <person name="Zhang X.-Y."/>
        </authorList>
    </citation>
    <scope>NUCLEOTIDE SEQUENCE [LARGE SCALE GENOMIC DNA]</scope>
    <source>
        <strain evidence="4 5">CH-27</strain>
    </source>
</reference>
<dbReference type="RefSeq" id="WP_354695287.1">
    <property type="nucleotide sequence ID" value="NZ_JAZHOG010000006.1"/>
</dbReference>
<dbReference type="GO" id="GO:0017168">
    <property type="term" value="F:5-oxoprolinase (ATP-hydrolyzing) activity"/>
    <property type="evidence" value="ECO:0007669"/>
    <property type="project" value="TreeGrafter"/>
</dbReference>
<feature type="domain" description="Acetophenone carboxylase-like C-terminal" evidence="3">
    <location>
        <begin position="503"/>
        <end position="672"/>
    </location>
</feature>
<dbReference type="Pfam" id="PF05378">
    <property type="entry name" value="Hydant_A_N"/>
    <property type="match status" value="1"/>
</dbReference>
<proteinExistence type="predicted"/>
<dbReference type="PANTHER" id="PTHR11365">
    <property type="entry name" value="5-OXOPROLINASE RELATED"/>
    <property type="match status" value="1"/>
</dbReference>
<dbReference type="Proteomes" id="UP001359886">
    <property type="component" value="Unassembled WGS sequence"/>
</dbReference>
<evidence type="ECO:0000259" key="1">
    <source>
        <dbReference type="Pfam" id="PF01968"/>
    </source>
</evidence>
<evidence type="ECO:0000259" key="3">
    <source>
        <dbReference type="Pfam" id="PF19278"/>
    </source>
</evidence>
<evidence type="ECO:0000313" key="4">
    <source>
        <dbReference type="EMBL" id="MEJ8567963.1"/>
    </source>
</evidence>
<feature type="domain" description="Hydantoinase A/oxoprolinase" evidence="1">
    <location>
        <begin position="203"/>
        <end position="488"/>
    </location>
</feature>
<keyword evidence="5" id="KW-1185">Reference proteome</keyword>
<dbReference type="EMBL" id="JAZHOG010000006">
    <property type="protein sequence ID" value="MEJ8567963.1"/>
    <property type="molecule type" value="Genomic_DNA"/>
</dbReference>
<evidence type="ECO:0000259" key="2">
    <source>
        <dbReference type="Pfam" id="PF05378"/>
    </source>
</evidence>
<dbReference type="GO" id="GO:0006749">
    <property type="term" value="P:glutathione metabolic process"/>
    <property type="evidence" value="ECO:0007669"/>
    <property type="project" value="TreeGrafter"/>
</dbReference>
<dbReference type="InterPro" id="IPR045079">
    <property type="entry name" value="Oxoprolinase-like"/>
</dbReference>
<dbReference type="PANTHER" id="PTHR11365:SF23">
    <property type="entry name" value="HYPOTHETICAL 5-OXOPROLINASE (EUROFUNG)-RELATED"/>
    <property type="match status" value="1"/>
</dbReference>
<dbReference type="Pfam" id="PF19278">
    <property type="entry name" value="Hydant_A_C"/>
    <property type="match status" value="1"/>
</dbReference>
<dbReference type="InterPro" id="IPR002821">
    <property type="entry name" value="Hydantoinase_A"/>
</dbReference>
<dbReference type="GO" id="GO:0005829">
    <property type="term" value="C:cytosol"/>
    <property type="evidence" value="ECO:0007669"/>
    <property type="project" value="TreeGrafter"/>
</dbReference>